<dbReference type="GO" id="GO:0003885">
    <property type="term" value="F:D-arabinono-1,4-lactone oxidase activity"/>
    <property type="evidence" value="ECO:0007669"/>
    <property type="project" value="InterPro"/>
</dbReference>
<organism evidence="3">
    <name type="scientific">Pelagomonas calceolata</name>
    <dbReference type="NCBI Taxonomy" id="35677"/>
    <lineage>
        <taxon>Eukaryota</taxon>
        <taxon>Sar</taxon>
        <taxon>Stramenopiles</taxon>
        <taxon>Ochrophyta</taxon>
        <taxon>Pelagophyceae</taxon>
        <taxon>Pelagomonadales</taxon>
        <taxon>Pelagomonadaceae</taxon>
        <taxon>Pelagomonas</taxon>
    </lineage>
</organism>
<dbReference type="InterPro" id="IPR016166">
    <property type="entry name" value="FAD-bd_PCMH"/>
</dbReference>
<dbReference type="InterPro" id="IPR016167">
    <property type="entry name" value="FAD-bd_PCMH_sub1"/>
</dbReference>
<feature type="domain" description="FAD-binding PCMH-type" evidence="2">
    <location>
        <begin position="56"/>
        <end position="228"/>
    </location>
</feature>
<keyword evidence="1" id="KW-0560">Oxidoreductase</keyword>
<dbReference type="EMBL" id="CAKKNE010000003">
    <property type="protein sequence ID" value="CAH0372067.1"/>
    <property type="molecule type" value="Genomic_DNA"/>
</dbReference>
<dbReference type="SUPFAM" id="SSF56176">
    <property type="entry name" value="FAD-binding/transporter-associated domain-like"/>
    <property type="match status" value="1"/>
</dbReference>
<evidence type="ECO:0000256" key="1">
    <source>
        <dbReference type="ARBA" id="ARBA00023002"/>
    </source>
</evidence>
<name>A0A7S3ZSE5_9STRA</name>
<dbReference type="GO" id="GO:0016020">
    <property type="term" value="C:membrane"/>
    <property type="evidence" value="ECO:0007669"/>
    <property type="project" value="InterPro"/>
</dbReference>
<dbReference type="PANTHER" id="PTHR43762">
    <property type="entry name" value="L-GULONOLACTONE OXIDASE"/>
    <property type="match status" value="1"/>
</dbReference>
<dbReference type="Gene3D" id="3.30.465.10">
    <property type="match status" value="1"/>
</dbReference>
<dbReference type="InterPro" id="IPR007173">
    <property type="entry name" value="ALO_C"/>
</dbReference>
<evidence type="ECO:0000313" key="4">
    <source>
        <dbReference type="EMBL" id="CAH0372067.1"/>
    </source>
</evidence>
<dbReference type="InterPro" id="IPR016169">
    <property type="entry name" value="FAD-bd_PCMH_sub2"/>
</dbReference>
<dbReference type="AlphaFoldDB" id="A0A7S3ZSE5"/>
<keyword evidence="5" id="KW-1185">Reference proteome</keyword>
<evidence type="ECO:0000313" key="3">
    <source>
        <dbReference type="EMBL" id="CAE0692445.1"/>
    </source>
</evidence>
<reference evidence="4" key="2">
    <citation type="submission" date="2021-11" db="EMBL/GenBank/DDBJ databases">
        <authorList>
            <consortium name="Genoscope - CEA"/>
            <person name="William W."/>
        </authorList>
    </citation>
    <scope>NUCLEOTIDE SEQUENCE</scope>
</reference>
<dbReference type="InterPro" id="IPR036318">
    <property type="entry name" value="FAD-bd_PCMH-like_sf"/>
</dbReference>
<dbReference type="PROSITE" id="PS51387">
    <property type="entry name" value="FAD_PCMH"/>
    <property type="match status" value="1"/>
</dbReference>
<dbReference type="GO" id="GO:0071949">
    <property type="term" value="F:FAD binding"/>
    <property type="evidence" value="ECO:0007669"/>
    <property type="project" value="InterPro"/>
</dbReference>
<dbReference type="EMBL" id="HBIW01009243">
    <property type="protein sequence ID" value="CAE0692445.1"/>
    <property type="molecule type" value="Transcribed_RNA"/>
</dbReference>
<dbReference type="InterPro" id="IPR006094">
    <property type="entry name" value="Oxid_FAD_bind_N"/>
</dbReference>
<accession>A0A7S3ZSE5</accession>
<gene>
    <name evidence="3" type="ORF">PCAL00307_LOCUS7881</name>
    <name evidence="4" type="ORF">PECAL_3P20420</name>
</gene>
<reference evidence="3" key="1">
    <citation type="submission" date="2021-01" db="EMBL/GenBank/DDBJ databases">
        <authorList>
            <person name="Corre E."/>
            <person name="Pelletier E."/>
            <person name="Niang G."/>
            <person name="Scheremetjew M."/>
            <person name="Finn R."/>
            <person name="Kale V."/>
            <person name="Holt S."/>
            <person name="Cochrane G."/>
            <person name="Meng A."/>
            <person name="Brown T."/>
            <person name="Cohen L."/>
        </authorList>
    </citation>
    <scope>NUCLEOTIDE SEQUENCE</scope>
    <source>
        <strain evidence="3">CCMP1756</strain>
    </source>
</reference>
<protein>
    <recommendedName>
        <fullName evidence="2">FAD-binding PCMH-type domain-containing protein</fullName>
    </recommendedName>
</protein>
<sequence>MLLLLRVARAAPLRHARTTAASGPSNWTPLAAAAALLLATQTKAEEDELENVVNWSGTHACSVHVKTPETRHEAIQIVAEHASRNERIRPVGGALSPNGLAFAEDGSSLINLALLDKVLNVDVENRTVTVEAGCRVEQVLEALEPHNLTLENLASIAAQQVGGFVGAGAHGTGACLPPVDEHVLEMTVATPGQGVVTKKRGDADFHAFPCSLGLLGVTLTLTLRCVPKHLLRERTQVLTRQEVIQRHAELIQDNRHVRFMWIPFADAVVVVSNNPTVDGVLGAGQGYEPRHDMEYRLEPFRSLLKDVSGDDGEGLGFAELRDALLAVKPLDLEHVKKINRAEAEFWRRSQGTHVGDSSTKLNFECGGQQWVNECCFPAGTRSAPDGKDMRYMLRLLDIIESEGIPAPAPIEQRWTAGSSSLLSPARSTTEDALFSWVGIIMYLPSDDERVRKSIGDAFRQYKGRCESDLWPVYGALEHWAKVEGDARVQERLKKRLGDDALTHFADARATYDPQRLLSNPLLDGIFK</sequence>
<dbReference type="OrthoDB" id="610608at2759"/>
<evidence type="ECO:0000313" key="5">
    <source>
        <dbReference type="Proteomes" id="UP000789595"/>
    </source>
</evidence>
<proteinExistence type="predicted"/>
<dbReference type="PANTHER" id="PTHR43762:SF1">
    <property type="entry name" value="D-ARABINONO-1,4-LACTONE OXIDASE"/>
    <property type="match status" value="1"/>
</dbReference>
<dbReference type="Proteomes" id="UP000789595">
    <property type="component" value="Unassembled WGS sequence"/>
</dbReference>
<evidence type="ECO:0000259" key="2">
    <source>
        <dbReference type="PROSITE" id="PS51387"/>
    </source>
</evidence>
<dbReference type="Pfam" id="PF04030">
    <property type="entry name" value="ALO"/>
    <property type="match status" value="2"/>
</dbReference>
<dbReference type="InterPro" id="IPR010031">
    <property type="entry name" value="FAD_lactone_oxidase-like"/>
</dbReference>
<dbReference type="Gene3D" id="3.30.43.10">
    <property type="entry name" value="Uridine Diphospho-n-acetylenolpyruvylglucosamine Reductase, domain 2"/>
    <property type="match status" value="1"/>
</dbReference>
<dbReference type="Pfam" id="PF01565">
    <property type="entry name" value="FAD_binding_4"/>
    <property type="match status" value="1"/>
</dbReference>
<dbReference type="PIRSF" id="PIRSF000136">
    <property type="entry name" value="LGO_GLO"/>
    <property type="match status" value="1"/>
</dbReference>